<keyword evidence="2" id="KW-1185">Reference proteome</keyword>
<accession>A0A1R4H9K6</accession>
<proteinExistence type="predicted"/>
<name>A0A1R4H9K6_9GAMM</name>
<dbReference type="AlphaFoldDB" id="A0A1R4H9K6"/>
<evidence type="ECO:0000313" key="1">
    <source>
        <dbReference type="EMBL" id="SJM92942.1"/>
    </source>
</evidence>
<gene>
    <name evidence="1" type="ORF">CRENPOLYSF1_350035</name>
</gene>
<dbReference type="Proteomes" id="UP000195667">
    <property type="component" value="Unassembled WGS sequence"/>
</dbReference>
<sequence length="256" mass="28544">MFFDIKKFIDFRYYFLKICTFVLILLSTRGLAVECSILQLQTHRSLGAAITHNKCPVATDLSLESVIELQAGTRVWLESVEKPQQTEAYQIVCFNKSPSVQKLKIVRANSPWLASLSLPDCKSWLANRLVCKQPDNQHEMLLCAIIPKASPTTMRSIQSKTSVTVRGFKNPLQAQPPSEQTNLADFVTPSINLCRKLLNTNQSITLSLTINTLGTVSHAAIAESFIDKPFAACALEALEHIHFPAVTHETRLTVSF</sequence>
<dbReference type="RefSeq" id="WP_087143621.1">
    <property type="nucleotide sequence ID" value="NZ_FUKI01000110.1"/>
</dbReference>
<evidence type="ECO:0000313" key="2">
    <source>
        <dbReference type="Proteomes" id="UP000195667"/>
    </source>
</evidence>
<evidence type="ECO:0008006" key="3">
    <source>
        <dbReference type="Google" id="ProtNLM"/>
    </source>
</evidence>
<reference evidence="2" key="1">
    <citation type="submission" date="2017-02" db="EMBL/GenBank/DDBJ databases">
        <authorList>
            <person name="Daims H."/>
        </authorList>
    </citation>
    <scope>NUCLEOTIDE SEQUENCE [LARGE SCALE GENOMIC DNA]</scope>
</reference>
<organism evidence="1 2">
    <name type="scientific">Crenothrix polyspora</name>
    <dbReference type="NCBI Taxonomy" id="360316"/>
    <lineage>
        <taxon>Bacteria</taxon>
        <taxon>Pseudomonadati</taxon>
        <taxon>Pseudomonadota</taxon>
        <taxon>Gammaproteobacteria</taxon>
        <taxon>Methylococcales</taxon>
        <taxon>Crenotrichaceae</taxon>
        <taxon>Crenothrix</taxon>
    </lineage>
</organism>
<dbReference type="EMBL" id="FUKI01000110">
    <property type="protein sequence ID" value="SJM92942.1"/>
    <property type="molecule type" value="Genomic_DNA"/>
</dbReference>
<protein>
    <recommendedName>
        <fullName evidence="3">TonB C-terminal domain-containing protein</fullName>
    </recommendedName>
</protein>